<keyword evidence="2" id="KW-1185">Reference proteome</keyword>
<sequence>MLNAIMAQQLDMEEMVSLCEDAFLSAHGCNAIMSLSFMQDETPEAFWKLMENAVRFGMRKIQECCEYYIAHDTTGRYCKV</sequence>
<organism evidence="1 2">
    <name type="scientific">Coccomyxa viridis</name>
    <dbReference type="NCBI Taxonomy" id="1274662"/>
    <lineage>
        <taxon>Eukaryota</taxon>
        <taxon>Viridiplantae</taxon>
        <taxon>Chlorophyta</taxon>
        <taxon>core chlorophytes</taxon>
        <taxon>Trebouxiophyceae</taxon>
        <taxon>Trebouxiophyceae incertae sedis</taxon>
        <taxon>Coccomyxaceae</taxon>
        <taxon>Coccomyxa</taxon>
    </lineage>
</organism>
<dbReference type="Proteomes" id="UP001497392">
    <property type="component" value="Unassembled WGS sequence"/>
</dbReference>
<name>A0ABP1FXK2_9CHLO</name>
<accession>A0ABP1FXK2</accession>
<comment type="caution">
    <text evidence="1">The sequence shown here is derived from an EMBL/GenBank/DDBJ whole genome shotgun (WGS) entry which is preliminary data.</text>
</comment>
<gene>
    <name evidence="1" type="primary">g7325</name>
    <name evidence="1" type="ORF">VP750_LOCUS6270</name>
</gene>
<evidence type="ECO:0000313" key="2">
    <source>
        <dbReference type="Proteomes" id="UP001497392"/>
    </source>
</evidence>
<reference evidence="1 2" key="1">
    <citation type="submission" date="2024-06" db="EMBL/GenBank/DDBJ databases">
        <authorList>
            <person name="Kraege A."/>
            <person name="Thomma B."/>
        </authorList>
    </citation>
    <scope>NUCLEOTIDE SEQUENCE [LARGE SCALE GENOMIC DNA]</scope>
</reference>
<dbReference type="EMBL" id="CAXHTA020000011">
    <property type="protein sequence ID" value="CAL5224611.1"/>
    <property type="molecule type" value="Genomic_DNA"/>
</dbReference>
<protein>
    <submittedName>
        <fullName evidence="1">G7325 protein</fullName>
    </submittedName>
</protein>
<evidence type="ECO:0000313" key="1">
    <source>
        <dbReference type="EMBL" id="CAL5224611.1"/>
    </source>
</evidence>
<proteinExistence type="predicted"/>